<dbReference type="Proteomes" id="UP000824540">
    <property type="component" value="Unassembled WGS sequence"/>
</dbReference>
<evidence type="ECO:0000313" key="3">
    <source>
        <dbReference type="EMBL" id="KAG9336386.1"/>
    </source>
</evidence>
<proteinExistence type="predicted"/>
<keyword evidence="1" id="KW-0812">Transmembrane</keyword>
<dbReference type="InterPro" id="IPR026669">
    <property type="entry name" value="Arsenite_MeTrfase-like"/>
</dbReference>
<keyword evidence="1" id="KW-1133">Transmembrane helix</keyword>
<keyword evidence="1" id="KW-0472">Membrane</keyword>
<sequence>MMGFVHAVNNVEVTEDPFFKIGVLLFVEELDDCFVDNEKVILQSIAEDLRACLPVEAMLPSESLAIDKTQQKLKPTVHVDAFLYDEDAVDSLCDESKLSRYYCLHCGSQRTAPLGFISHSFSVLELRFLFQNVLPDLSGKVLVDVGSRLGAVLYGGCLYSSAAQLVGVEISAEFTELQKMIVEKYGFSDRVQIVHSDICAQASLLQNADVVVMNNVFEYFLESNDQIRAWHWISQNVRKKGALLVTVPSIQESFATLQLSNILVLFTLFISLHAVSAHLFIILLQGCHVFSGLRELSLLHTLAYIPVHEGTLGIHQVKLVVQTGPGLCNGSGVAQHAHCSLNFSQVSTWNHSRGLVIDTDFETCGAPVHKLDGALGLDSANGSVDVFGHHITA</sequence>
<protein>
    <recommendedName>
        <fullName evidence="2">Methyltransferase type 11 domain-containing protein</fullName>
    </recommendedName>
</protein>
<dbReference type="Pfam" id="PF08241">
    <property type="entry name" value="Methyltransf_11"/>
    <property type="match status" value="1"/>
</dbReference>
<dbReference type="AlphaFoldDB" id="A0A8T2N8X4"/>
<evidence type="ECO:0000259" key="2">
    <source>
        <dbReference type="Pfam" id="PF08241"/>
    </source>
</evidence>
<evidence type="ECO:0000256" key="1">
    <source>
        <dbReference type="SAM" id="Phobius"/>
    </source>
</evidence>
<gene>
    <name evidence="3" type="ORF">JZ751_002733</name>
</gene>
<organism evidence="3 4">
    <name type="scientific">Albula glossodonta</name>
    <name type="common">roundjaw bonefish</name>
    <dbReference type="NCBI Taxonomy" id="121402"/>
    <lineage>
        <taxon>Eukaryota</taxon>
        <taxon>Metazoa</taxon>
        <taxon>Chordata</taxon>
        <taxon>Craniata</taxon>
        <taxon>Vertebrata</taxon>
        <taxon>Euteleostomi</taxon>
        <taxon>Actinopterygii</taxon>
        <taxon>Neopterygii</taxon>
        <taxon>Teleostei</taxon>
        <taxon>Albuliformes</taxon>
        <taxon>Albulidae</taxon>
        <taxon>Albula</taxon>
    </lineage>
</organism>
<name>A0A8T2N8X4_9TELE</name>
<feature type="non-terminal residue" evidence="3">
    <location>
        <position position="393"/>
    </location>
</feature>
<dbReference type="Gene3D" id="3.40.50.150">
    <property type="entry name" value="Vaccinia Virus protein VP39"/>
    <property type="match status" value="1"/>
</dbReference>
<reference evidence="3" key="1">
    <citation type="thesis" date="2021" institute="BYU ScholarsArchive" country="Provo, UT, USA">
        <title>Applications of and Algorithms for Genome Assembly and Genomic Analyses with an Emphasis on Marine Teleosts.</title>
        <authorList>
            <person name="Pickett B.D."/>
        </authorList>
    </citation>
    <scope>NUCLEOTIDE SEQUENCE</scope>
    <source>
        <strain evidence="3">HI-2016</strain>
    </source>
</reference>
<evidence type="ECO:0000313" key="4">
    <source>
        <dbReference type="Proteomes" id="UP000824540"/>
    </source>
</evidence>
<dbReference type="InterPro" id="IPR029063">
    <property type="entry name" value="SAM-dependent_MTases_sf"/>
</dbReference>
<feature type="transmembrane region" description="Helical" evidence="1">
    <location>
        <begin position="262"/>
        <end position="284"/>
    </location>
</feature>
<feature type="domain" description="Methyltransferase type 11" evidence="2">
    <location>
        <begin position="157"/>
        <end position="244"/>
    </location>
</feature>
<comment type="caution">
    <text evidence="3">The sequence shown here is derived from an EMBL/GenBank/DDBJ whole genome shotgun (WGS) entry which is preliminary data.</text>
</comment>
<dbReference type="PANTHER" id="PTHR43675:SF1">
    <property type="entry name" value="RIKEN CDNA 2700097O09 GENE"/>
    <property type="match status" value="1"/>
</dbReference>
<dbReference type="InterPro" id="IPR013216">
    <property type="entry name" value="Methyltransf_11"/>
</dbReference>
<dbReference type="EMBL" id="JAFBMS010000102">
    <property type="protein sequence ID" value="KAG9336386.1"/>
    <property type="molecule type" value="Genomic_DNA"/>
</dbReference>
<keyword evidence="4" id="KW-1185">Reference proteome</keyword>
<dbReference type="PANTHER" id="PTHR43675">
    <property type="entry name" value="ARSENITE METHYLTRANSFERASE"/>
    <property type="match status" value="1"/>
</dbReference>
<dbReference type="SUPFAM" id="SSF53335">
    <property type="entry name" value="S-adenosyl-L-methionine-dependent methyltransferases"/>
    <property type="match status" value="1"/>
</dbReference>
<accession>A0A8T2N8X4</accession>
<dbReference type="OrthoDB" id="15794at2759"/>
<dbReference type="GO" id="GO:0008757">
    <property type="term" value="F:S-adenosylmethionine-dependent methyltransferase activity"/>
    <property type="evidence" value="ECO:0007669"/>
    <property type="project" value="InterPro"/>
</dbReference>